<name>A0A2T7UQW6_9RHOB</name>
<dbReference type="RefSeq" id="WP_107752041.1">
    <property type="nucleotide sequence ID" value="NZ_QBKF01000006.1"/>
</dbReference>
<dbReference type="NCBIfam" id="TIGR01560">
    <property type="entry name" value="put_DNA_pack"/>
    <property type="match status" value="1"/>
</dbReference>
<protein>
    <submittedName>
        <fullName evidence="1">DNA-packaging protein</fullName>
    </submittedName>
</protein>
<sequence length="103" mass="11416">MAIVTRDQLKEQLAFTSDLGTIDDTLLDRKLAAAQNHVERLLGFKIEATFGGAGQDPIPPALVEAVSQLAAWWYENREAAGEGAREMPFGVSEIITEYREFTF</sequence>
<dbReference type="Proteomes" id="UP000244810">
    <property type="component" value="Unassembled WGS sequence"/>
</dbReference>
<organism evidence="1 2">
    <name type="scientific">Pararhodobacter aggregans</name>
    <dbReference type="NCBI Taxonomy" id="404875"/>
    <lineage>
        <taxon>Bacteria</taxon>
        <taxon>Pseudomonadati</taxon>
        <taxon>Pseudomonadota</taxon>
        <taxon>Alphaproteobacteria</taxon>
        <taxon>Rhodobacterales</taxon>
        <taxon>Paracoccaceae</taxon>
        <taxon>Pararhodobacter</taxon>
    </lineage>
</organism>
<dbReference type="OrthoDB" id="7307102at2"/>
<dbReference type="InterPro" id="IPR021146">
    <property type="entry name" value="Phage_gp6-like_head-tail"/>
</dbReference>
<gene>
    <name evidence="1" type="ORF">DDE23_12280</name>
</gene>
<keyword evidence="2" id="KW-1185">Reference proteome</keyword>
<evidence type="ECO:0000313" key="1">
    <source>
        <dbReference type="EMBL" id="PVE47029.1"/>
    </source>
</evidence>
<dbReference type="EMBL" id="QDDR01000006">
    <property type="protein sequence ID" value="PVE47029.1"/>
    <property type="molecule type" value="Genomic_DNA"/>
</dbReference>
<proteinExistence type="predicted"/>
<dbReference type="Gene3D" id="1.10.3230.30">
    <property type="entry name" value="Phage gp6-like head-tail connector protein"/>
    <property type="match status" value="1"/>
</dbReference>
<accession>A0A2T7UQW6</accession>
<dbReference type="AlphaFoldDB" id="A0A2T7UQW6"/>
<reference evidence="1 2" key="1">
    <citation type="journal article" date="2011" name="Syst. Appl. Microbiol.">
        <title>Defluviimonas denitrificans gen. nov., sp. nov., and Pararhodobacter aggregans gen. nov., sp. nov., non-phototrophic Rhodobacteraceae from the biofilter of a marine aquaculture.</title>
        <authorList>
            <person name="Foesel B.U."/>
            <person name="Drake H.L."/>
            <person name="Schramm A."/>
        </authorList>
    </citation>
    <scope>NUCLEOTIDE SEQUENCE [LARGE SCALE GENOMIC DNA]</scope>
    <source>
        <strain evidence="1 2">D1-19</strain>
    </source>
</reference>
<dbReference type="Pfam" id="PF05135">
    <property type="entry name" value="Phage_connect_1"/>
    <property type="match status" value="1"/>
</dbReference>
<evidence type="ECO:0000313" key="2">
    <source>
        <dbReference type="Proteomes" id="UP000244810"/>
    </source>
</evidence>
<dbReference type="InterPro" id="IPR006450">
    <property type="entry name" value="Phage_HK97_gp6-like"/>
</dbReference>
<dbReference type="CDD" id="cd08054">
    <property type="entry name" value="gp6"/>
    <property type="match status" value="1"/>
</dbReference>
<comment type="caution">
    <text evidence="1">The sequence shown here is derived from an EMBL/GenBank/DDBJ whole genome shotgun (WGS) entry which is preliminary data.</text>
</comment>